<comment type="caution">
    <text evidence="2">The sequence shown here is derived from an EMBL/GenBank/DDBJ whole genome shotgun (WGS) entry which is preliminary data.</text>
</comment>
<dbReference type="EMBL" id="CADEAL010000282">
    <property type="protein sequence ID" value="CAB1417755.1"/>
    <property type="molecule type" value="Genomic_DNA"/>
</dbReference>
<dbReference type="Proteomes" id="UP001153269">
    <property type="component" value="Unassembled WGS sequence"/>
</dbReference>
<dbReference type="AlphaFoldDB" id="A0A9N7TRE2"/>
<feature type="region of interest" description="Disordered" evidence="1">
    <location>
        <begin position="215"/>
        <end position="235"/>
    </location>
</feature>
<gene>
    <name evidence="2" type="ORF">PLEPLA_LOCUS5574</name>
</gene>
<feature type="region of interest" description="Disordered" evidence="1">
    <location>
        <begin position="132"/>
        <end position="188"/>
    </location>
</feature>
<reference evidence="2" key="1">
    <citation type="submission" date="2020-03" db="EMBL/GenBank/DDBJ databases">
        <authorList>
            <person name="Weist P."/>
        </authorList>
    </citation>
    <scope>NUCLEOTIDE SEQUENCE</scope>
</reference>
<evidence type="ECO:0000313" key="2">
    <source>
        <dbReference type="EMBL" id="CAB1417755.1"/>
    </source>
</evidence>
<feature type="compositionally biased region" description="Basic and acidic residues" evidence="1">
    <location>
        <begin position="170"/>
        <end position="188"/>
    </location>
</feature>
<feature type="compositionally biased region" description="Basic and acidic residues" evidence="1">
    <location>
        <begin position="137"/>
        <end position="149"/>
    </location>
</feature>
<organism evidence="2 3">
    <name type="scientific">Pleuronectes platessa</name>
    <name type="common">European plaice</name>
    <dbReference type="NCBI Taxonomy" id="8262"/>
    <lineage>
        <taxon>Eukaryota</taxon>
        <taxon>Metazoa</taxon>
        <taxon>Chordata</taxon>
        <taxon>Craniata</taxon>
        <taxon>Vertebrata</taxon>
        <taxon>Euteleostomi</taxon>
        <taxon>Actinopterygii</taxon>
        <taxon>Neopterygii</taxon>
        <taxon>Teleostei</taxon>
        <taxon>Neoteleostei</taxon>
        <taxon>Acanthomorphata</taxon>
        <taxon>Carangaria</taxon>
        <taxon>Pleuronectiformes</taxon>
        <taxon>Pleuronectoidei</taxon>
        <taxon>Pleuronectidae</taxon>
        <taxon>Pleuronectes</taxon>
    </lineage>
</organism>
<keyword evidence="3" id="KW-1185">Reference proteome</keyword>
<evidence type="ECO:0000256" key="1">
    <source>
        <dbReference type="SAM" id="MobiDB-lite"/>
    </source>
</evidence>
<evidence type="ECO:0000313" key="3">
    <source>
        <dbReference type="Proteomes" id="UP001153269"/>
    </source>
</evidence>
<accession>A0A9N7TRE2</accession>
<evidence type="ECO:0008006" key="4">
    <source>
        <dbReference type="Google" id="ProtNLM"/>
    </source>
</evidence>
<name>A0A9N7TRE2_PLEPL</name>
<protein>
    <recommendedName>
        <fullName evidence="4">Cardiomyopathy-associated protein 5</fullName>
    </recommendedName>
</protein>
<proteinExistence type="predicted"/>
<sequence length="235" mass="25867">MDSVTEDFARSDVDAEMTALTPEDIIEETLDASDEVENLRKSLREVVHDDNVQPKMQCLMMDSSFSMVTMQGEDSGIAWETTPSRCSTPWASEAGSSTLDLSSTVAVRHAQPGSVPAGKIIFVMDEELISRRKKTKERASGQRRQREVLAESSENISGRPELVGVSEPNVKTKGEGAEAKSAEPQEDKEQWLFSLVSEGSEILNIVVPPKHDTVDEAESKEMVDNLSYLEESPCS</sequence>